<feature type="region of interest" description="Disordered" evidence="1">
    <location>
        <begin position="242"/>
        <end position="270"/>
    </location>
</feature>
<dbReference type="InterPro" id="IPR001810">
    <property type="entry name" value="F-box_dom"/>
</dbReference>
<evidence type="ECO:0000313" key="5">
    <source>
        <dbReference type="Proteomes" id="UP000298327"/>
    </source>
</evidence>
<feature type="compositionally biased region" description="Acidic residues" evidence="1">
    <location>
        <begin position="843"/>
        <end position="854"/>
    </location>
</feature>
<protein>
    <recommendedName>
        <fullName evidence="6">F-box domain-containing protein</fullName>
    </recommendedName>
</protein>
<feature type="region of interest" description="Disordered" evidence="1">
    <location>
        <begin position="827"/>
        <end position="875"/>
    </location>
</feature>
<dbReference type="STRING" id="205917.A0A4Y9YZ18"/>
<dbReference type="SUPFAM" id="SSF51735">
    <property type="entry name" value="NAD(P)-binding Rossmann-fold domains"/>
    <property type="match status" value="1"/>
</dbReference>
<dbReference type="EMBL" id="SEOQ01000202">
    <property type="protein sequence ID" value="TFY67010.1"/>
    <property type="molecule type" value="Genomic_DNA"/>
</dbReference>
<dbReference type="OrthoDB" id="2884925at2759"/>
<comment type="caution">
    <text evidence="4">The sequence shown here is derived from an EMBL/GenBank/DDBJ whole genome shotgun (WGS) entry which is preliminary data.</text>
</comment>
<accession>A0A4Y9YZ18</accession>
<dbReference type="InterPro" id="IPR036291">
    <property type="entry name" value="NAD(P)-bd_dom_sf"/>
</dbReference>
<dbReference type="InterPro" id="IPR008030">
    <property type="entry name" value="NmrA-like"/>
</dbReference>
<evidence type="ECO:0000259" key="2">
    <source>
        <dbReference type="Pfam" id="PF05368"/>
    </source>
</evidence>
<name>A0A4Y9YZ18_9AGAM</name>
<dbReference type="Pfam" id="PF05368">
    <property type="entry name" value="NmrA"/>
    <property type="match status" value="1"/>
</dbReference>
<evidence type="ECO:0000313" key="4">
    <source>
        <dbReference type="EMBL" id="TFY67010.1"/>
    </source>
</evidence>
<reference evidence="4 5" key="1">
    <citation type="submission" date="2019-02" db="EMBL/GenBank/DDBJ databases">
        <title>Genome sequencing of the rare red list fungi Dentipellis fragilis.</title>
        <authorList>
            <person name="Buettner E."/>
            <person name="Kellner H."/>
        </authorList>
    </citation>
    <scope>NUCLEOTIDE SEQUENCE [LARGE SCALE GENOMIC DNA]</scope>
    <source>
        <strain evidence="4 5">DSM 105465</strain>
    </source>
</reference>
<evidence type="ECO:0000259" key="3">
    <source>
        <dbReference type="Pfam" id="PF12937"/>
    </source>
</evidence>
<dbReference type="Gene3D" id="3.90.25.10">
    <property type="entry name" value="UDP-galactose 4-epimerase, domain 1"/>
    <property type="match status" value="1"/>
</dbReference>
<organism evidence="4 5">
    <name type="scientific">Dentipellis fragilis</name>
    <dbReference type="NCBI Taxonomy" id="205917"/>
    <lineage>
        <taxon>Eukaryota</taxon>
        <taxon>Fungi</taxon>
        <taxon>Dikarya</taxon>
        <taxon>Basidiomycota</taxon>
        <taxon>Agaricomycotina</taxon>
        <taxon>Agaricomycetes</taxon>
        <taxon>Russulales</taxon>
        <taxon>Hericiaceae</taxon>
        <taxon>Dentipellis</taxon>
    </lineage>
</organism>
<evidence type="ECO:0000256" key="1">
    <source>
        <dbReference type="SAM" id="MobiDB-lite"/>
    </source>
</evidence>
<evidence type="ECO:0008006" key="6">
    <source>
        <dbReference type="Google" id="ProtNLM"/>
    </source>
</evidence>
<dbReference type="Gene3D" id="1.20.1280.50">
    <property type="match status" value="1"/>
</dbReference>
<dbReference type="InterPro" id="IPR052718">
    <property type="entry name" value="NmrA-type_oxidoreductase"/>
</dbReference>
<dbReference type="AlphaFoldDB" id="A0A4Y9YZ18"/>
<feature type="domain" description="NmrA-like" evidence="2">
    <location>
        <begin position="2"/>
        <end position="230"/>
    </location>
</feature>
<keyword evidence="5" id="KW-1185">Reference proteome</keyword>
<feature type="domain" description="F-box" evidence="3">
    <location>
        <begin position="336"/>
        <end position="390"/>
    </location>
</feature>
<proteinExistence type="predicted"/>
<dbReference type="PANTHER" id="PTHR47129:SF1">
    <property type="entry name" value="NMRA-LIKE DOMAIN-CONTAINING PROTEIN"/>
    <property type="match status" value="1"/>
</dbReference>
<dbReference type="Pfam" id="PF12937">
    <property type="entry name" value="F-box-like"/>
    <property type="match status" value="1"/>
</dbReference>
<dbReference type="Gene3D" id="3.40.50.720">
    <property type="entry name" value="NAD(P)-binding Rossmann-like Domain"/>
    <property type="match status" value="1"/>
</dbReference>
<dbReference type="Proteomes" id="UP000298327">
    <property type="component" value="Unassembled WGS sequence"/>
</dbReference>
<sequence>MIALTGTTGGLGSQVLKHLLPLVPASQLILSLYNPSLSNTAHFPAGVTVRRGDFSDPVSLDAAFAGAERLLIVSYPSIKHEVPMRYHANAIDTAKRAGVKHIYYTSLSLADGSVSEVMQAHLHTEKYLKESGVTYTIIREGIYSESYPFYLGFFDKSKTDVYVPGDGRIAWVSREDLGEGTARIIAGGGFENQTVLLTGPASNNLTLHQLSTSISRILARPLALHIVPGRRVRRAKQILKPGRPAQLGRPPAPVGKDVRRDGPWRGGAGRPAAGGVAWAAAAEYGGIFGEDASRHRSFTMEEAMAVDLTVDNGPSFAEHLGTQKLQKFNATRPAVSLPPEVLASVFTYMLSASPPFRIGSKIEIGWIRVTHVCRRWREVATSTAILWTEIEDLGPHWTRIFMERARNASLRLDRYRATSESSPPVEDIASRLFQIHTLHIIGLHRVLCPLVDRLHYPAPRLESLDVDIRNNGDYQVSTIHGPLLNGGGGPLRHLRFSDLFFQWSTFAFSNLVSLSLVYRHPEHYRNGEEKLLPSIPSMIDIIRGITRLEKLHLLHAVYAPDDEELRHFLRPLSLPHLEQLSIMDHKGACASLLRNLDITPEACIAVNCSDSTSPAWETDGDIDALLNMLAKYSAAAAIHLGEFSYLSCQLNPIHGGGFEIFMRNCDGFYESFTLTLPDDRGGNWLPRLKAVLSRLPNDHVEIVEVRNEIKMTEDEWTECFVMAGLRWTKVASVLVEMDRECAFILALLDLDAEAIPALRMLIVDAEPLGLALEMLDEVASCVISARERGVPLECIALCMAPESEGVEQWKNALAAIVPEFQYSPKSRLGQGLNGPPGFSLVETESDSDEEEDMETSCLDFPGAGVSFPDGLNGLD</sequence>
<gene>
    <name evidence="4" type="ORF">EVG20_g4096</name>
</gene>
<dbReference type="PANTHER" id="PTHR47129">
    <property type="entry name" value="QUINONE OXIDOREDUCTASE 2"/>
    <property type="match status" value="1"/>
</dbReference>